<protein>
    <submittedName>
        <fullName evidence="5">Ti-type conjugative transfer relaxase TraA</fullName>
    </submittedName>
</protein>
<feature type="region of interest" description="Disordered" evidence="3">
    <location>
        <begin position="883"/>
        <end position="1127"/>
    </location>
</feature>
<feature type="compositionally biased region" description="Basic and acidic residues" evidence="3">
    <location>
        <begin position="990"/>
        <end position="1018"/>
    </location>
</feature>
<feature type="compositionally biased region" description="Basic and acidic residues" evidence="3">
    <location>
        <begin position="1065"/>
        <end position="1076"/>
    </location>
</feature>
<keyword evidence="6" id="KW-1185">Reference proteome</keyword>
<dbReference type="Gene3D" id="3.30.930.30">
    <property type="match status" value="1"/>
</dbReference>
<comment type="caution">
    <text evidence="5">The sequence shown here is derived from an EMBL/GenBank/DDBJ whole genome shotgun (WGS) entry which is preliminary data.</text>
</comment>
<evidence type="ECO:0000256" key="2">
    <source>
        <dbReference type="ARBA" id="ARBA00022971"/>
    </source>
</evidence>
<feature type="domain" description="MobA/MobL protein" evidence="4">
    <location>
        <begin position="17"/>
        <end position="230"/>
    </location>
</feature>
<dbReference type="CDD" id="cd18809">
    <property type="entry name" value="SF1_C_RecD"/>
    <property type="match status" value="1"/>
</dbReference>
<evidence type="ECO:0000256" key="1">
    <source>
        <dbReference type="ARBA" id="ARBA00010873"/>
    </source>
</evidence>
<sequence>MAIYHFSMKPVSRAKGRSAVASMAYRAGEKLTNERDGITHDYTAKQGVEHAEIVLPEGVNADWARDRSDLWNAAEFAEKRKDARVAREFEVALPHELSAEQRLEAAREMAQELADRYGAAVDFAIHAPHEASDVRNHHAHILMTTRQVMENGLGEKTYLERENKWLLANDLPTTDMQLRDIRQRWEGIANERLAMAGHDIRIDHRSHMERGLEIAPTEHMGVHATQMQRKGLDVSRSRLDEEAAQRNAELIREKPEQVLTIITGEKSVFDRRDVARALHRYINDDPQEFQNAFATVMASPALVELQSETIDPATGEIGLARYSTREMVEIESGMVAAAERMHEVQSHGVDRRHVERAIGAQDAAIQLRAGDASAGLSDEQRGAIEHITGPERIAAVVGYAGAGKSTMLAAAREAWEAEGYQVHGAALSGKAAEGLEESSGIQSRTLASWSRGWDNDRGQLGRGDVFVIDEAGMVGSRQLARFVNEAEARGAKIVLVGDHEQLQAIGAGAPFRAITEEIGHAELSEIRRQRVDWQREASVDFATHRTAEGLAAYRDRGNISFAETGADARGEIVRDYLADRDQRPDGTRVAMAHRRADVRAINDAIRAELQDRGELARVDEDREGPGRALTFQTNAGKRDFATGDRIVFLENNRDLGVKNGMLGTVEHVEPGRIIATLDGRGDSVSVPMGDYQAIDHGYATTIHKNQGATVDRSYVLASGTMDRHLTYVAMTRHRDSVQLYAAQDEFTNAGRLVEHGAAPFEHDPQKSDSYFVTLETDQGQQRTLWGVDLERVMKEAAPEIGDKIGLQHEGATPVTLPDGTQTHRNTWKVQDAGELAYDQLERRLSRSGVKETTLDYTRDFAERRGIAETLGVRSEIALASPAIEGHAFHPSEREAQGRPRLEHQSEDNVRQQAGPDAAPPHGVSADRSERQTPEKLSLDEKSVPASLGIEGGEGRDRARSGYASRTELHSSGEKDKRKDLAQKAGADLTQDLRADPREDLAGARSRDHGERAVKDRGDQSVNERGQQKVNEQPRRNPFEGLKLGRGAAAERPQQDRAGESGPQIDQKRPQQAEKQRRGMFAGLKLNARPGPSQDRGEALRMQRQPEREASLRASLAPEGPAQDRLADRVRRQSPLEAAVDRYARAYQSIDQHRREGLPVLDMQRQEMRAAGQQLDQVQDGMKDLMRSTLQNDPDTMRAMTELSGRERVAQVIEGMKRENAALQDPNVRAERFVERWQDLRAQHKQLRGWQHDEARGKVENQMTGLTKSLERDPQVDSILRNRRRELGIGEHLRKGQSIAHELQEEMARGQRLSRGIGIGR</sequence>
<feature type="compositionally biased region" description="Basic and acidic residues" evidence="3">
    <location>
        <begin position="886"/>
        <end position="909"/>
    </location>
</feature>
<dbReference type="NCBIfam" id="TIGR02768">
    <property type="entry name" value="TraA_Ti"/>
    <property type="match status" value="1"/>
</dbReference>
<dbReference type="Gene3D" id="2.30.30.940">
    <property type="match status" value="1"/>
</dbReference>
<dbReference type="NCBIfam" id="NF041496">
    <property type="entry name" value="MobQ"/>
    <property type="match status" value="1"/>
</dbReference>
<proteinExistence type="inferred from homology"/>
<evidence type="ECO:0000313" key="6">
    <source>
        <dbReference type="Proteomes" id="UP000294958"/>
    </source>
</evidence>
<feature type="compositionally biased region" description="Basic and acidic residues" evidence="3">
    <location>
        <begin position="966"/>
        <end position="981"/>
    </location>
</feature>
<dbReference type="CDD" id="cd17933">
    <property type="entry name" value="DEXSc_RecD-like"/>
    <property type="match status" value="1"/>
</dbReference>
<gene>
    <name evidence="5" type="ORF">DES43_1459</name>
</gene>
<dbReference type="RefSeq" id="WP_245514613.1">
    <property type="nucleotide sequence ID" value="NZ_SNZF01000045.1"/>
</dbReference>
<feature type="compositionally biased region" description="Basic and acidic residues" evidence="3">
    <location>
        <begin position="1094"/>
        <end position="1110"/>
    </location>
</feature>
<feature type="compositionally biased region" description="Basic and acidic residues" evidence="3">
    <location>
        <begin position="924"/>
        <end position="942"/>
    </location>
</feature>
<dbReference type="Pfam" id="PF03389">
    <property type="entry name" value="MobA_MobL"/>
    <property type="match status" value="1"/>
</dbReference>
<evidence type="ECO:0000256" key="3">
    <source>
        <dbReference type="SAM" id="MobiDB-lite"/>
    </source>
</evidence>
<dbReference type="Gene3D" id="3.40.50.300">
    <property type="entry name" value="P-loop containing nucleotide triphosphate hydrolases"/>
    <property type="match status" value="2"/>
</dbReference>
<dbReference type="SUPFAM" id="SSF52540">
    <property type="entry name" value="P-loop containing nucleoside triphosphate hydrolases"/>
    <property type="match status" value="2"/>
</dbReference>
<evidence type="ECO:0000313" key="5">
    <source>
        <dbReference type="EMBL" id="TDR30371.1"/>
    </source>
</evidence>
<dbReference type="Pfam" id="PF13604">
    <property type="entry name" value="AAA_30"/>
    <property type="match status" value="1"/>
</dbReference>
<dbReference type="InterPro" id="IPR027417">
    <property type="entry name" value="P-loop_NTPase"/>
</dbReference>
<feature type="compositionally biased region" description="Polar residues" evidence="3">
    <location>
        <begin position="1019"/>
        <end position="1030"/>
    </location>
</feature>
<accession>A0A4R6Y1T5</accession>
<name>A0A4R6Y1T5_9HYPH</name>
<evidence type="ECO:0000259" key="4">
    <source>
        <dbReference type="Pfam" id="PF03389"/>
    </source>
</evidence>
<organism evidence="5 6">
    <name type="scientific">Aquamicrobium defluvii</name>
    <dbReference type="NCBI Taxonomy" id="69279"/>
    <lineage>
        <taxon>Bacteria</taxon>
        <taxon>Pseudomonadati</taxon>
        <taxon>Pseudomonadota</taxon>
        <taxon>Alphaproteobacteria</taxon>
        <taxon>Hyphomicrobiales</taxon>
        <taxon>Phyllobacteriaceae</taxon>
        <taxon>Aquamicrobium</taxon>
    </lineage>
</organism>
<comment type="similarity">
    <text evidence="1">Belongs to the MobA/MobL family.</text>
</comment>
<dbReference type="InterPro" id="IPR014136">
    <property type="entry name" value="TraA_Ti"/>
</dbReference>
<reference evidence="5 6" key="1">
    <citation type="submission" date="2019-03" db="EMBL/GenBank/DDBJ databases">
        <title>Genomic Encyclopedia of Type Strains, Phase IV (KMG-IV): sequencing the most valuable type-strain genomes for metagenomic binning, comparative biology and taxonomic classification.</title>
        <authorList>
            <person name="Goeker M."/>
        </authorList>
    </citation>
    <scope>NUCLEOTIDE SEQUENCE [LARGE SCALE GENOMIC DNA]</scope>
    <source>
        <strain evidence="5 6">DSM 11603</strain>
    </source>
</reference>
<dbReference type="InterPro" id="IPR005053">
    <property type="entry name" value="MobA_MobL"/>
</dbReference>
<dbReference type="EMBL" id="SNZF01000045">
    <property type="protein sequence ID" value="TDR30371.1"/>
    <property type="molecule type" value="Genomic_DNA"/>
</dbReference>
<dbReference type="Proteomes" id="UP000294958">
    <property type="component" value="Unassembled WGS sequence"/>
</dbReference>
<keyword evidence="2" id="KW-0184">Conjugation</keyword>